<dbReference type="Gene3D" id="3.20.20.410">
    <property type="entry name" value="Protein of unknown function UPF0759"/>
    <property type="match status" value="1"/>
</dbReference>
<dbReference type="PANTHER" id="PTHR30348">
    <property type="entry name" value="UNCHARACTERIZED PROTEIN YECE"/>
    <property type="match status" value="1"/>
</dbReference>
<dbReference type="EMBL" id="QURR01000009">
    <property type="protein sequence ID" value="RGE45431.1"/>
    <property type="molecule type" value="Genomic_DNA"/>
</dbReference>
<gene>
    <name evidence="2" type="ORF">DZC30_09250</name>
</gene>
<dbReference type="PANTHER" id="PTHR30348:SF4">
    <property type="entry name" value="DUF72 DOMAIN-CONTAINING PROTEIN"/>
    <property type="match status" value="1"/>
</dbReference>
<dbReference type="InterPro" id="IPR036520">
    <property type="entry name" value="UPF0759_sf"/>
</dbReference>
<evidence type="ECO:0000313" key="3">
    <source>
        <dbReference type="Proteomes" id="UP000261948"/>
    </source>
</evidence>
<organism evidence="2 3">
    <name type="scientific">Comamonas testosteroni</name>
    <name type="common">Pseudomonas testosteroni</name>
    <dbReference type="NCBI Taxonomy" id="285"/>
    <lineage>
        <taxon>Bacteria</taxon>
        <taxon>Pseudomonadati</taxon>
        <taxon>Pseudomonadota</taxon>
        <taxon>Betaproteobacteria</taxon>
        <taxon>Burkholderiales</taxon>
        <taxon>Comamonadaceae</taxon>
        <taxon>Comamonas</taxon>
    </lineage>
</organism>
<feature type="compositionally biased region" description="Pro residues" evidence="1">
    <location>
        <begin position="14"/>
        <end position="26"/>
    </location>
</feature>
<dbReference type="Pfam" id="PF01904">
    <property type="entry name" value="DUF72"/>
    <property type="match status" value="1"/>
</dbReference>
<reference evidence="2 3" key="1">
    <citation type="submission" date="2018-08" db="EMBL/GenBank/DDBJ databases">
        <title>Comamonas testosteroni strain SWCO2.</title>
        <authorList>
            <person name="Jiang N."/>
            <person name="Zhang X.Z."/>
        </authorList>
    </citation>
    <scope>NUCLEOTIDE SEQUENCE [LARGE SCALE GENOMIC DNA]</scope>
    <source>
        <strain evidence="2 3">SWCO2</strain>
    </source>
</reference>
<proteinExistence type="predicted"/>
<keyword evidence="3" id="KW-1185">Reference proteome</keyword>
<dbReference type="Proteomes" id="UP000261948">
    <property type="component" value="Unassembled WGS sequence"/>
</dbReference>
<sequence length="374" mass="40759">MTNPVQDDFFADALPPPSPSPAPAVPEPSLQAPEPAPRKPKRGDVALAPEAVQWADLAAQLPANLRMGASTWSYPGWEGLVWDGAYSKDVLAKKGLTAYHQHPLLRSICVDRTFWRPLTTSQYAAFAAQVDDDFRFVVKCPAGVTDAQVRSEEGKPQEANPAFLDPRLAVEHFVQPTLEGLGPKLGVLVFQLSPLPWGLLTRQSLLFEKLGLMLAAVREALQNHPQVIVAVEVRDPELLGQSLVEVLKAHGATFCLGLHGKMPPIEEQLRTLRALWPSPLVCRWNLNRIFGAYGYADAQRKHDPFSEIRSEDPHTRQWLARTIKGITGAGQPAFVTISNDAEGCAPRSIALLAQELVAVAAPASAKIVNNPPSN</sequence>
<protein>
    <submittedName>
        <fullName evidence="2">DUF72 domain-containing protein</fullName>
    </submittedName>
</protein>
<feature type="region of interest" description="Disordered" evidence="1">
    <location>
        <begin position="1"/>
        <end position="43"/>
    </location>
</feature>
<evidence type="ECO:0000313" key="2">
    <source>
        <dbReference type="EMBL" id="RGE45431.1"/>
    </source>
</evidence>
<accession>A0A373FMP2</accession>
<evidence type="ECO:0000256" key="1">
    <source>
        <dbReference type="SAM" id="MobiDB-lite"/>
    </source>
</evidence>
<dbReference type="SUPFAM" id="SSF117396">
    <property type="entry name" value="TM1631-like"/>
    <property type="match status" value="1"/>
</dbReference>
<comment type="caution">
    <text evidence="2">The sequence shown here is derived from an EMBL/GenBank/DDBJ whole genome shotgun (WGS) entry which is preliminary data.</text>
</comment>
<dbReference type="OrthoDB" id="9780310at2"/>
<dbReference type="InterPro" id="IPR002763">
    <property type="entry name" value="DUF72"/>
</dbReference>
<dbReference type="AlphaFoldDB" id="A0A373FMP2"/>
<name>A0A373FMP2_COMTE</name>